<evidence type="ECO:0000256" key="1">
    <source>
        <dbReference type="SAM" id="MobiDB-lite"/>
    </source>
</evidence>
<sequence length="179" mass="19357">MKSMGLGMEEASRVATVSRAVQKARGEQGLSAVDAIDDLTSRLNSSQLFGTEPMTSPPRTSLSSPRERPCAPLPNRVTPKKTVKSGKTKPPLRTRKRHLESPTASATKSSRPPDNQIDATLVKHKLAKKNTDDTPLTSLAMAKPAPAVVSVRNPNLKRSVDDTRAQSPPMKRTRSTPTI</sequence>
<feature type="compositionally biased region" description="Basic residues" evidence="1">
    <location>
        <begin position="78"/>
        <end position="98"/>
    </location>
</feature>
<feature type="region of interest" description="Disordered" evidence="1">
    <location>
        <begin position="1"/>
        <end position="179"/>
    </location>
</feature>
<organism evidence="2">
    <name type="scientific">Ditylum brightwellii</name>
    <dbReference type="NCBI Taxonomy" id="49249"/>
    <lineage>
        <taxon>Eukaryota</taxon>
        <taxon>Sar</taxon>
        <taxon>Stramenopiles</taxon>
        <taxon>Ochrophyta</taxon>
        <taxon>Bacillariophyta</taxon>
        <taxon>Mediophyceae</taxon>
        <taxon>Lithodesmiophycidae</taxon>
        <taxon>Lithodesmiales</taxon>
        <taxon>Lithodesmiaceae</taxon>
        <taxon>Ditylum</taxon>
    </lineage>
</organism>
<gene>
    <name evidence="2" type="ORF">DBRI00130_LOCUS4445</name>
</gene>
<proteinExistence type="predicted"/>
<evidence type="ECO:0000313" key="2">
    <source>
        <dbReference type="EMBL" id="CAE4587023.1"/>
    </source>
</evidence>
<protein>
    <submittedName>
        <fullName evidence="2">Uncharacterized protein</fullName>
    </submittedName>
</protein>
<feature type="compositionally biased region" description="Polar residues" evidence="1">
    <location>
        <begin position="102"/>
        <end position="113"/>
    </location>
</feature>
<accession>A0A7S4QL82</accession>
<reference evidence="2" key="1">
    <citation type="submission" date="2021-01" db="EMBL/GenBank/DDBJ databases">
        <authorList>
            <person name="Corre E."/>
            <person name="Pelletier E."/>
            <person name="Niang G."/>
            <person name="Scheremetjew M."/>
            <person name="Finn R."/>
            <person name="Kale V."/>
            <person name="Holt S."/>
            <person name="Cochrane G."/>
            <person name="Meng A."/>
            <person name="Brown T."/>
            <person name="Cohen L."/>
        </authorList>
    </citation>
    <scope>NUCLEOTIDE SEQUENCE</scope>
    <source>
        <strain evidence="2">GSO104</strain>
    </source>
</reference>
<dbReference type="EMBL" id="HBNS01005462">
    <property type="protein sequence ID" value="CAE4587023.1"/>
    <property type="molecule type" value="Transcribed_RNA"/>
</dbReference>
<dbReference type="AlphaFoldDB" id="A0A7S4QL82"/>
<name>A0A7S4QL82_9STRA</name>